<organism evidence="2 3">
    <name type="scientific">Tilletia walkeri</name>
    <dbReference type="NCBI Taxonomy" id="117179"/>
    <lineage>
        <taxon>Eukaryota</taxon>
        <taxon>Fungi</taxon>
        <taxon>Dikarya</taxon>
        <taxon>Basidiomycota</taxon>
        <taxon>Ustilaginomycotina</taxon>
        <taxon>Exobasidiomycetes</taxon>
        <taxon>Tilletiales</taxon>
        <taxon>Tilletiaceae</taxon>
        <taxon>Tilletia</taxon>
    </lineage>
</organism>
<evidence type="ECO:0000256" key="1">
    <source>
        <dbReference type="SAM" id="MobiDB-lite"/>
    </source>
</evidence>
<dbReference type="AlphaFoldDB" id="A0A8X7NDF5"/>
<name>A0A8X7NDF5_9BASI</name>
<sequence length="163" mass="18717">MARRDKAQPAQRCPSSDTEVSRRRPETPLSSSNEEEGFQSLNDDYTWDDESSSSGLTAHLEPRRPFKYFRPKVEALVRGLQDVGYLPPSRSVYIARLPGNPTYRMFRIGLDSNVSQLLRVARQSTYDIRPATRMICWLSQHTQLPVSDLLLRMSVQDRSSIAW</sequence>
<evidence type="ECO:0000313" key="2">
    <source>
        <dbReference type="EMBL" id="KAE8270444.1"/>
    </source>
</evidence>
<dbReference type="Proteomes" id="UP000078113">
    <property type="component" value="Unassembled WGS sequence"/>
</dbReference>
<gene>
    <name evidence="2" type="ORF">A4X09_0g1904</name>
</gene>
<protein>
    <submittedName>
        <fullName evidence="2">Uncharacterized protein</fullName>
    </submittedName>
</protein>
<proteinExistence type="predicted"/>
<reference evidence="2" key="1">
    <citation type="submission" date="2016-04" db="EMBL/GenBank/DDBJ databases">
        <authorList>
            <person name="Nguyen H.D."/>
            <person name="Samba Siva P."/>
            <person name="Cullis J."/>
            <person name="Levesque C.A."/>
            <person name="Hambleton S."/>
        </authorList>
    </citation>
    <scope>NUCLEOTIDE SEQUENCE</scope>
    <source>
        <strain evidence="2">DAOMC 236422</strain>
    </source>
</reference>
<dbReference type="EMBL" id="LWDG02000050">
    <property type="protein sequence ID" value="KAE8270444.1"/>
    <property type="molecule type" value="Genomic_DNA"/>
</dbReference>
<evidence type="ECO:0000313" key="3">
    <source>
        <dbReference type="Proteomes" id="UP000078113"/>
    </source>
</evidence>
<feature type="region of interest" description="Disordered" evidence="1">
    <location>
        <begin position="1"/>
        <end position="58"/>
    </location>
</feature>
<comment type="caution">
    <text evidence="2">The sequence shown here is derived from an EMBL/GenBank/DDBJ whole genome shotgun (WGS) entry which is preliminary data.</text>
</comment>
<accession>A0A8X7NDF5</accession>
<keyword evidence="3" id="KW-1185">Reference proteome</keyword>
<reference evidence="2" key="2">
    <citation type="journal article" date="2019" name="IMA Fungus">
        <title>Genome sequencing and comparison of five Tilletia species to identify candidate genes for the detection of regulated species infecting wheat.</title>
        <authorList>
            <person name="Nguyen H.D.T."/>
            <person name="Sultana T."/>
            <person name="Kesanakurti P."/>
            <person name="Hambleton S."/>
        </authorList>
    </citation>
    <scope>NUCLEOTIDE SEQUENCE</scope>
    <source>
        <strain evidence="2">DAOMC 236422</strain>
    </source>
</reference>